<sequence length="398" mass="42899">MVKAELGKPLVLGDLDPGSSDSAAILWLHGFGDSPGGWAAGLQPFRTSVDAKWKWIHLCAPTFVQPCFGNRKFRAWGQFLTQERLRPGSTDYMDNDKEGAYASSVEAVLAELGELERSLPPNRLVIGGFSQGAAIALECALRYPKALAGCIVLAGWARPPVHELLAAAKGKQEISTPFLLCHGESDDMVDVSCAEAAKDMLLESGANVQFHKYPGIQHESCPELLTAVMEFMCNSLHLQIPENVKWENGSDSDSENALVYVSRSRLEPLQNAQGDLGNESIVELLDPAGLAETEILVPAVLQPEQLLSMPPAEAIKVIAEAVGGSTGPEITVKEWRDMHCLCSEASEEAEEEELSNDDDDSDAEPQEDGQSGQAAESEACSEPPEKRSRREGADGADD</sequence>
<comment type="caution">
    <text evidence="5">The sequence shown here is derived from an EMBL/GenBank/DDBJ whole genome shotgun (WGS) entry which is preliminary data.</text>
</comment>
<gene>
    <name evidence="5" type="ORF">C1SCF055_LOCUS14167</name>
</gene>
<accession>A0A9P1C891</accession>
<reference evidence="5" key="1">
    <citation type="submission" date="2022-10" db="EMBL/GenBank/DDBJ databases">
        <authorList>
            <person name="Chen Y."/>
            <person name="Dougan E. K."/>
            <person name="Chan C."/>
            <person name="Rhodes N."/>
            <person name="Thang M."/>
        </authorList>
    </citation>
    <scope>NUCLEOTIDE SEQUENCE</scope>
</reference>
<dbReference type="EMBL" id="CAMXCT020001112">
    <property type="protein sequence ID" value="CAL1140224.1"/>
    <property type="molecule type" value="Genomic_DNA"/>
</dbReference>
<dbReference type="EMBL" id="CAMXCT030001112">
    <property type="protein sequence ID" value="CAL4774161.1"/>
    <property type="molecule type" value="Genomic_DNA"/>
</dbReference>
<dbReference type="InterPro" id="IPR029058">
    <property type="entry name" value="AB_hydrolase_fold"/>
</dbReference>
<dbReference type="AlphaFoldDB" id="A0A9P1C891"/>
<dbReference type="PANTHER" id="PTHR10655:SF17">
    <property type="entry name" value="LYSOPHOSPHOLIPASE-LIKE PROTEIN 1"/>
    <property type="match status" value="1"/>
</dbReference>
<organism evidence="5">
    <name type="scientific">Cladocopium goreaui</name>
    <dbReference type="NCBI Taxonomy" id="2562237"/>
    <lineage>
        <taxon>Eukaryota</taxon>
        <taxon>Sar</taxon>
        <taxon>Alveolata</taxon>
        <taxon>Dinophyceae</taxon>
        <taxon>Suessiales</taxon>
        <taxon>Symbiodiniaceae</taxon>
        <taxon>Cladocopium</taxon>
    </lineage>
</organism>
<dbReference type="Gene3D" id="3.40.50.1820">
    <property type="entry name" value="alpha/beta hydrolase"/>
    <property type="match status" value="1"/>
</dbReference>
<dbReference type="EMBL" id="CAMXCT010001112">
    <property type="protein sequence ID" value="CAI3986849.1"/>
    <property type="molecule type" value="Genomic_DNA"/>
</dbReference>
<evidence type="ECO:0000256" key="3">
    <source>
        <dbReference type="SAM" id="MobiDB-lite"/>
    </source>
</evidence>
<feature type="region of interest" description="Disordered" evidence="3">
    <location>
        <begin position="345"/>
        <end position="398"/>
    </location>
</feature>
<dbReference type="Proteomes" id="UP001152797">
    <property type="component" value="Unassembled WGS sequence"/>
</dbReference>
<proteinExistence type="inferred from homology"/>
<reference evidence="6" key="2">
    <citation type="submission" date="2024-04" db="EMBL/GenBank/DDBJ databases">
        <authorList>
            <person name="Chen Y."/>
            <person name="Shah S."/>
            <person name="Dougan E. K."/>
            <person name="Thang M."/>
            <person name="Chan C."/>
        </authorList>
    </citation>
    <scope>NUCLEOTIDE SEQUENCE [LARGE SCALE GENOMIC DNA]</scope>
</reference>
<dbReference type="Pfam" id="PF02230">
    <property type="entry name" value="Abhydrolase_2"/>
    <property type="match status" value="1"/>
</dbReference>
<feature type="compositionally biased region" description="Basic and acidic residues" evidence="3">
    <location>
        <begin position="383"/>
        <end position="398"/>
    </location>
</feature>
<dbReference type="GO" id="GO:0052689">
    <property type="term" value="F:carboxylic ester hydrolase activity"/>
    <property type="evidence" value="ECO:0007669"/>
    <property type="project" value="TreeGrafter"/>
</dbReference>
<evidence type="ECO:0000256" key="1">
    <source>
        <dbReference type="ARBA" id="ARBA00006499"/>
    </source>
</evidence>
<protein>
    <submittedName>
        <fullName evidence="7">Acyl-protein thioesterase 1</fullName>
    </submittedName>
</protein>
<dbReference type="InterPro" id="IPR050565">
    <property type="entry name" value="LYPA1-2/EST-like"/>
</dbReference>
<dbReference type="PANTHER" id="PTHR10655">
    <property type="entry name" value="LYSOPHOSPHOLIPASE-RELATED"/>
    <property type="match status" value="1"/>
</dbReference>
<evidence type="ECO:0000313" key="5">
    <source>
        <dbReference type="EMBL" id="CAI3986849.1"/>
    </source>
</evidence>
<keyword evidence="2" id="KW-0378">Hydrolase</keyword>
<keyword evidence="8" id="KW-1185">Reference proteome</keyword>
<name>A0A9P1C891_9DINO</name>
<evidence type="ECO:0000313" key="8">
    <source>
        <dbReference type="Proteomes" id="UP001152797"/>
    </source>
</evidence>
<evidence type="ECO:0000256" key="2">
    <source>
        <dbReference type="ARBA" id="ARBA00022801"/>
    </source>
</evidence>
<feature type="domain" description="Phospholipase/carboxylesterase/thioesterase" evidence="4">
    <location>
        <begin position="18"/>
        <end position="232"/>
    </location>
</feature>
<evidence type="ECO:0000313" key="6">
    <source>
        <dbReference type="EMBL" id="CAL1140224.1"/>
    </source>
</evidence>
<dbReference type="InterPro" id="IPR003140">
    <property type="entry name" value="PLipase/COase/thioEstase"/>
</dbReference>
<feature type="compositionally biased region" description="Acidic residues" evidence="3">
    <location>
        <begin position="345"/>
        <end position="367"/>
    </location>
</feature>
<evidence type="ECO:0000259" key="4">
    <source>
        <dbReference type="Pfam" id="PF02230"/>
    </source>
</evidence>
<dbReference type="OrthoDB" id="440838at2759"/>
<dbReference type="SUPFAM" id="SSF53474">
    <property type="entry name" value="alpha/beta-Hydrolases"/>
    <property type="match status" value="1"/>
</dbReference>
<comment type="similarity">
    <text evidence="1">Belongs to the AB hydrolase superfamily. AB hydrolase 2 family.</text>
</comment>
<dbReference type="GO" id="GO:0005737">
    <property type="term" value="C:cytoplasm"/>
    <property type="evidence" value="ECO:0007669"/>
    <property type="project" value="TreeGrafter"/>
</dbReference>
<dbReference type="GO" id="GO:0008474">
    <property type="term" value="F:palmitoyl-(protein) hydrolase activity"/>
    <property type="evidence" value="ECO:0007669"/>
    <property type="project" value="TreeGrafter"/>
</dbReference>
<evidence type="ECO:0000313" key="7">
    <source>
        <dbReference type="EMBL" id="CAL4774161.1"/>
    </source>
</evidence>